<comment type="subcellular location">
    <subcellularLocation>
        <location evidence="1">Membrane</location>
        <topology evidence="1">Multi-pass membrane protein</topology>
    </subcellularLocation>
</comment>
<evidence type="ECO:0000256" key="7">
    <source>
        <dbReference type="ARBA" id="ARBA00022958"/>
    </source>
</evidence>
<evidence type="ECO:0000256" key="10">
    <source>
        <dbReference type="ARBA" id="ARBA00023136"/>
    </source>
</evidence>
<dbReference type="Gene3D" id="1.10.287.70">
    <property type="match status" value="1"/>
</dbReference>
<dbReference type="PANTHER" id="PTHR11537">
    <property type="entry name" value="VOLTAGE-GATED POTASSIUM CHANNEL"/>
    <property type="match status" value="1"/>
</dbReference>
<gene>
    <name evidence="14" type="ORF">QC825_05435</name>
</gene>
<dbReference type="Pfam" id="PF00520">
    <property type="entry name" value="Ion_trans"/>
    <property type="match status" value="1"/>
</dbReference>
<dbReference type="PRINTS" id="PR00169">
    <property type="entry name" value="KCHANNEL"/>
</dbReference>
<keyword evidence="5" id="KW-0631">Potassium channel</keyword>
<dbReference type="PANTHER" id="PTHR11537:SF254">
    <property type="entry name" value="POTASSIUM VOLTAGE-GATED CHANNEL PROTEIN SHAB"/>
    <property type="match status" value="1"/>
</dbReference>
<organism evidence="14 15">
    <name type="scientific">Larsenimonas suaedae</name>
    <dbReference type="NCBI Taxonomy" id="1851019"/>
    <lineage>
        <taxon>Bacteria</taxon>
        <taxon>Pseudomonadati</taxon>
        <taxon>Pseudomonadota</taxon>
        <taxon>Gammaproteobacteria</taxon>
        <taxon>Oceanospirillales</taxon>
        <taxon>Halomonadaceae</taxon>
        <taxon>Larsenimonas</taxon>
    </lineage>
</organism>
<keyword evidence="8 12" id="KW-1133">Transmembrane helix</keyword>
<reference evidence="14 15" key="1">
    <citation type="submission" date="2023-04" db="EMBL/GenBank/DDBJ databases">
        <title>A long-awaited taxogenomic arrangement of the family Halomonadaceae.</title>
        <authorList>
            <person name="De La Haba R."/>
            <person name="Chuvochina M."/>
            <person name="Wittouck S."/>
            <person name="Arahal D.R."/>
            <person name="Sanchez-Porro C."/>
            <person name="Hugenholtz P."/>
            <person name="Ventosa A."/>
        </authorList>
    </citation>
    <scope>NUCLEOTIDE SEQUENCE [LARGE SCALE GENOMIC DNA]</scope>
    <source>
        <strain evidence="14 15">DSM 22428</strain>
    </source>
</reference>
<evidence type="ECO:0000259" key="13">
    <source>
        <dbReference type="Pfam" id="PF00520"/>
    </source>
</evidence>
<keyword evidence="4 12" id="KW-0812">Transmembrane</keyword>
<dbReference type="EMBL" id="JARWAO010000002">
    <property type="protein sequence ID" value="MDR5895512.1"/>
    <property type="molecule type" value="Genomic_DNA"/>
</dbReference>
<dbReference type="Gene3D" id="1.20.120.350">
    <property type="entry name" value="Voltage-gated potassium channels. Chain C"/>
    <property type="match status" value="1"/>
</dbReference>
<feature type="transmembrane region" description="Helical" evidence="12">
    <location>
        <begin position="217"/>
        <end position="237"/>
    </location>
</feature>
<accession>A0ABU1GVP9</accession>
<keyword evidence="11" id="KW-0407">Ion channel</keyword>
<evidence type="ECO:0000256" key="11">
    <source>
        <dbReference type="ARBA" id="ARBA00023303"/>
    </source>
</evidence>
<keyword evidence="10 12" id="KW-0472">Membrane</keyword>
<sequence length="291" mass="32915">MTHSSPFTPAEKSFKARVFQIIFESDTRAGKTFDIVLITMILLSVTCVLLDSVPHLNQRFGTYFGWVEWGFTGLFTLEYLARIWCLAQPRRYIFSFYGVIDFISILPSWLSLLLPGAQTLMVIRIMRVLRLFRILRLMEFVGEGRLLMQALNRSRRKILLFLIAVLSIITVFGSLIYLIEPPEAGFTSIPRALYWAIVTLTTVGYGDIAPITPLGQFISAIMMILGYSILAVPTGVFSAEVIRTIRLDQESEEACPGCGREGHDKDAKYCKSCGTWLDEETEDPREKASDD</sequence>
<evidence type="ECO:0000313" key="14">
    <source>
        <dbReference type="EMBL" id="MDR5895512.1"/>
    </source>
</evidence>
<keyword evidence="2" id="KW-0813">Transport</keyword>
<evidence type="ECO:0000256" key="9">
    <source>
        <dbReference type="ARBA" id="ARBA00023065"/>
    </source>
</evidence>
<evidence type="ECO:0000256" key="2">
    <source>
        <dbReference type="ARBA" id="ARBA00022448"/>
    </source>
</evidence>
<proteinExistence type="predicted"/>
<keyword evidence="9" id="KW-0406">Ion transport</keyword>
<dbReference type="InterPro" id="IPR028325">
    <property type="entry name" value="VG_K_chnl"/>
</dbReference>
<evidence type="ECO:0000256" key="4">
    <source>
        <dbReference type="ARBA" id="ARBA00022692"/>
    </source>
</evidence>
<dbReference type="InterPro" id="IPR005821">
    <property type="entry name" value="Ion_trans_dom"/>
</dbReference>
<evidence type="ECO:0000256" key="5">
    <source>
        <dbReference type="ARBA" id="ARBA00022826"/>
    </source>
</evidence>
<feature type="domain" description="Ion transport" evidence="13">
    <location>
        <begin position="31"/>
        <end position="238"/>
    </location>
</feature>
<protein>
    <submittedName>
        <fullName evidence="14">Ion transporter</fullName>
    </submittedName>
</protein>
<evidence type="ECO:0000256" key="6">
    <source>
        <dbReference type="ARBA" id="ARBA00022882"/>
    </source>
</evidence>
<keyword evidence="15" id="KW-1185">Reference proteome</keyword>
<feature type="transmembrane region" description="Helical" evidence="12">
    <location>
        <begin position="158"/>
        <end position="179"/>
    </location>
</feature>
<feature type="transmembrane region" description="Helical" evidence="12">
    <location>
        <begin position="35"/>
        <end position="54"/>
    </location>
</feature>
<evidence type="ECO:0000256" key="3">
    <source>
        <dbReference type="ARBA" id="ARBA00022538"/>
    </source>
</evidence>
<dbReference type="RefSeq" id="WP_251591535.1">
    <property type="nucleotide sequence ID" value="NZ_JAMLJI010000001.1"/>
</dbReference>
<comment type="caution">
    <text evidence="14">The sequence shown here is derived from an EMBL/GenBank/DDBJ whole genome shotgun (WGS) entry which is preliminary data.</text>
</comment>
<dbReference type="SUPFAM" id="SSF81324">
    <property type="entry name" value="Voltage-gated potassium channels"/>
    <property type="match status" value="1"/>
</dbReference>
<evidence type="ECO:0000256" key="12">
    <source>
        <dbReference type="SAM" id="Phobius"/>
    </source>
</evidence>
<keyword evidence="3" id="KW-0633">Potassium transport</keyword>
<evidence type="ECO:0000256" key="8">
    <source>
        <dbReference type="ARBA" id="ARBA00022989"/>
    </source>
</evidence>
<dbReference type="Proteomes" id="UP001269375">
    <property type="component" value="Unassembled WGS sequence"/>
</dbReference>
<dbReference type="InterPro" id="IPR027359">
    <property type="entry name" value="Volt_channel_dom_sf"/>
</dbReference>
<evidence type="ECO:0000256" key="1">
    <source>
        <dbReference type="ARBA" id="ARBA00004141"/>
    </source>
</evidence>
<feature type="transmembrane region" description="Helical" evidence="12">
    <location>
        <begin position="60"/>
        <end position="80"/>
    </location>
</feature>
<name>A0ABU1GVP9_9GAMM</name>
<keyword evidence="6" id="KW-0851">Voltage-gated channel</keyword>
<evidence type="ECO:0000313" key="15">
    <source>
        <dbReference type="Proteomes" id="UP001269375"/>
    </source>
</evidence>
<keyword evidence="7" id="KW-0630">Potassium</keyword>